<evidence type="ECO:0000259" key="5">
    <source>
        <dbReference type="Pfam" id="PF03160"/>
    </source>
</evidence>
<dbReference type="InterPro" id="IPR003644">
    <property type="entry name" value="Calx_beta"/>
</dbReference>
<dbReference type="Gene3D" id="2.60.40.2030">
    <property type="match status" value="1"/>
</dbReference>
<evidence type="ECO:0000256" key="2">
    <source>
        <dbReference type="ARBA" id="ARBA00022737"/>
    </source>
</evidence>
<proteinExistence type="predicted"/>
<keyword evidence="7" id="KW-1185">Reference proteome</keyword>
<evidence type="ECO:0000256" key="1">
    <source>
        <dbReference type="ARBA" id="ARBA00022729"/>
    </source>
</evidence>
<feature type="domain" description="Calx-beta" evidence="5">
    <location>
        <begin position="54"/>
        <end position="124"/>
    </location>
</feature>
<evidence type="ECO:0000256" key="4">
    <source>
        <dbReference type="SAM" id="SignalP"/>
    </source>
</evidence>
<evidence type="ECO:0000313" key="7">
    <source>
        <dbReference type="Proteomes" id="UP000630887"/>
    </source>
</evidence>
<name>A0A8J3KPV2_9ACTN</name>
<dbReference type="Pfam" id="PF03160">
    <property type="entry name" value="Calx-beta"/>
    <property type="match status" value="1"/>
</dbReference>
<protein>
    <recommendedName>
        <fullName evidence="5">Calx-beta domain-containing protein</fullName>
    </recommendedName>
</protein>
<evidence type="ECO:0000256" key="3">
    <source>
        <dbReference type="ARBA" id="ARBA00022837"/>
    </source>
</evidence>
<evidence type="ECO:0000313" key="6">
    <source>
        <dbReference type="EMBL" id="GIG04078.1"/>
    </source>
</evidence>
<reference evidence="6 7" key="1">
    <citation type="submission" date="2021-01" db="EMBL/GenBank/DDBJ databases">
        <title>Whole genome shotgun sequence of Catellatospora coxensis NBRC 107359.</title>
        <authorList>
            <person name="Komaki H."/>
            <person name="Tamura T."/>
        </authorList>
    </citation>
    <scope>NUCLEOTIDE SEQUENCE [LARGE SCALE GENOMIC DNA]</scope>
    <source>
        <strain evidence="6 7">NBRC 107359</strain>
    </source>
</reference>
<keyword evidence="2" id="KW-0677">Repeat</keyword>
<dbReference type="InterPro" id="IPR038081">
    <property type="entry name" value="CalX-like_sf"/>
</dbReference>
<gene>
    <name evidence="6" type="ORF">Cco03nite_07780</name>
</gene>
<sequence>MTRFLRWLSVSALALLATVVLLPQPASAAGNLFCGTDCLAKPLDAICWEKEWCAVKVQVQGTPARGTVVNYRTADGTAAAPGDFVAVPSAELPLTTNGVTQLGVFVAGDAVRERDETFTVEFVDRDGRVLATATVVVQDPTAH</sequence>
<dbReference type="Proteomes" id="UP000630887">
    <property type="component" value="Unassembled WGS sequence"/>
</dbReference>
<feature type="signal peptide" evidence="4">
    <location>
        <begin position="1"/>
        <end position="28"/>
    </location>
</feature>
<accession>A0A8J3KPV2</accession>
<dbReference type="RefSeq" id="WP_203688582.1">
    <property type="nucleotide sequence ID" value="NZ_BAAALC010000011.1"/>
</dbReference>
<dbReference type="GO" id="GO:0007154">
    <property type="term" value="P:cell communication"/>
    <property type="evidence" value="ECO:0007669"/>
    <property type="project" value="InterPro"/>
</dbReference>
<keyword evidence="3" id="KW-0106">Calcium</keyword>
<dbReference type="GO" id="GO:0016020">
    <property type="term" value="C:membrane"/>
    <property type="evidence" value="ECO:0007669"/>
    <property type="project" value="InterPro"/>
</dbReference>
<dbReference type="AlphaFoldDB" id="A0A8J3KPV2"/>
<comment type="caution">
    <text evidence="6">The sequence shown here is derived from an EMBL/GenBank/DDBJ whole genome shotgun (WGS) entry which is preliminary data.</text>
</comment>
<dbReference type="EMBL" id="BONI01000005">
    <property type="protein sequence ID" value="GIG04078.1"/>
    <property type="molecule type" value="Genomic_DNA"/>
</dbReference>
<keyword evidence="1 4" id="KW-0732">Signal</keyword>
<feature type="chain" id="PRO_5035279917" description="Calx-beta domain-containing protein" evidence="4">
    <location>
        <begin position="29"/>
        <end position="143"/>
    </location>
</feature>
<dbReference type="SUPFAM" id="SSF141072">
    <property type="entry name" value="CalX-like"/>
    <property type="match status" value="1"/>
</dbReference>
<organism evidence="6 7">
    <name type="scientific">Catellatospora coxensis</name>
    <dbReference type="NCBI Taxonomy" id="310354"/>
    <lineage>
        <taxon>Bacteria</taxon>
        <taxon>Bacillati</taxon>
        <taxon>Actinomycetota</taxon>
        <taxon>Actinomycetes</taxon>
        <taxon>Micromonosporales</taxon>
        <taxon>Micromonosporaceae</taxon>
        <taxon>Catellatospora</taxon>
    </lineage>
</organism>